<dbReference type="SUPFAM" id="SSF51215">
    <property type="entry name" value="Regulatory protein AraC"/>
    <property type="match status" value="1"/>
</dbReference>
<dbReference type="InterPro" id="IPR014710">
    <property type="entry name" value="RmlC-like_jellyroll"/>
</dbReference>
<evidence type="ECO:0000313" key="5">
    <source>
        <dbReference type="EMBL" id="RKN86970.1"/>
    </source>
</evidence>
<dbReference type="PROSITE" id="PS01124">
    <property type="entry name" value="HTH_ARAC_FAMILY_2"/>
    <property type="match status" value="1"/>
</dbReference>
<dbReference type="GO" id="GO:0003700">
    <property type="term" value="F:DNA-binding transcription factor activity"/>
    <property type="evidence" value="ECO:0007669"/>
    <property type="project" value="InterPro"/>
</dbReference>
<dbReference type="InterPro" id="IPR037923">
    <property type="entry name" value="HTH-like"/>
</dbReference>
<dbReference type="Pfam" id="PF02311">
    <property type="entry name" value="AraC_binding"/>
    <property type="match status" value="1"/>
</dbReference>
<keyword evidence="1" id="KW-0805">Transcription regulation</keyword>
<dbReference type="InterPro" id="IPR018060">
    <property type="entry name" value="HTH_AraC"/>
</dbReference>
<feature type="domain" description="HTH araC/xylS-type" evidence="4">
    <location>
        <begin position="195"/>
        <end position="299"/>
    </location>
</feature>
<dbReference type="SMART" id="SM00342">
    <property type="entry name" value="HTH_ARAC"/>
    <property type="match status" value="1"/>
</dbReference>
<keyword evidence="2" id="KW-0238">DNA-binding</keyword>
<dbReference type="PANTHER" id="PTHR43280">
    <property type="entry name" value="ARAC-FAMILY TRANSCRIPTIONAL REGULATOR"/>
    <property type="match status" value="1"/>
</dbReference>
<evidence type="ECO:0000256" key="1">
    <source>
        <dbReference type="ARBA" id="ARBA00023015"/>
    </source>
</evidence>
<dbReference type="AlphaFoldDB" id="A0A3B0CT55"/>
<keyword evidence="3" id="KW-0804">Transcription</keyword>
<dbReference type="EMBL" id="RBAH01000001">
    <property type="protein sequence ID" value="RKN86970.1"/>
    <property type="molecule type" value="Genomic_DNA"/>
</dbReference>
<dbReference type="SUPFAM" id="SSF46689">
    <property type="entry name" value="Homeodomain-like"/>
    <property type="match status" value="1"/>
</dbReference>
<accession>A0A3B0CT55</accession>
<evidence type="ECO:0000256" key="2">
    <source>
        <dbReference type="ARBA" id="ARBA00023125"/>
    </source>
</evidence>
<protein>
    <submittedName>
        <fullName evidence="5">AraC family transcriptional regulator</fullName>
    </submittedName>
</protein>
<dbReference type="PANTHER" id="PTHR43280:SF28">
    <property type="entry name" value="HTH-TYPE TRANSCRIPTIONAL ACTIVATOR RHAS"/>
    <property type="match status" value="1"/>
</dbReference>
<keyword evidence="6" id="KW-1185">Reference proteome</keyword>
<dbReference type="OrthoDB" id="1975977at2"/>
<evidence type="ECO:0000313" key="6">
    <source>
        <dbReference type="Proteomes" id="UP000282311"/>
    </source>
</evidence>
<organism evidence="5 6">
    <name type="scientific">Paenibacillus ginsengarvi</name>
    <dbReference type="NCBI Taxonomy" id="400777"/>
    <lineage>
        <taxon>Bacteria</taxon>
        <taxon>Bacillati</taxon>
        <taxon>Bacillota</taxon>
        <taxon>Bacilli</taxon>
        <taxon>Bacillales</taxon>
        <taxon>Paenibacillaceae</taxon>
        <taxon>Paenibacillus</taxon>
    </lineage>
</organism>
<evidence type="ECO:0000259" key="4">
    <source>
        <dbReference type="PROSITE" id="PS01124"/>
    </source>
</evidence>
<dbReference type="InterPro" id="IPR003313">
    <property type="entry name" value="AraC-bd"/>
</dbReference>
<proteinExistence type="predicted"/>
<evidence type="ECO:0000256" key="3">
    <source>
        <dbReference type="ARBA" id="ARBA00023163"/>
    </source>
</evidence>
<gene>
    <name evidence="5" type="ORF">D7M11_03185</name>
</gene>
<dbReference type="Gene3D" id="2.60.120.10">
    <property type="entry name" value="Jelly Rolls"/>
    <property type="match status" value="1"/>
</dbReference>
<name>A0A3B0CT55_9BACL</name>
<dbReference type="GO" id="GO:0043565">
    <property type="term" value="F:sequence-specific DNA binding"/>
    <property type="evidence" value="ECO:0007669"/>
    <property type="project" value="InterPro"/>
</dbReference>
<sequence length="301" mass="34217">MDMELYFPNMTSTLQISGCGFGVKPPGWSYPNHHHHLFELLYCFGGEAVHYTNGMATPLREGDWIWIKSGVKHRMENASDAPYSFFNVHFDIDDPELRKTLSARDYGLLTGSEAKRTKLPGYMERIEQLMSDGMTKEPQQHSGKLPPLRLGPATKIELQACILLLIHQITGYVAEREPLPAQHMQPVSAASALETDIAHAVEERLQQMALAPAEQTITQIADQLHISRSQCTKTFTKVYGVSPRRYVSRLIENRAKLLLVTTSMSVEDISLELGFRSLSHFSRQFRRWTGVSPMQYRPKRE</sequence>
<dbReference type="PRINTS" id="PR00032">
    <property type="entry name" value="HTHARAC"/>
</dbReference>
<reference evidence="5 6" key="1">
    <citation type="journal article" date="2007" name="Int. J. Syst. Evol. Microbiol.">
        <title>Paenibacillus ginsengarvi sp. nov., isolated from soil from ginseng cultivation.</title>
        <authorList>
            <person name="Yoon M.H."/>
            <person name="Ten L.N."/>
            <person name="Im W.T."/>
        </authorList>
    </citation>
    <scope>NUCLEOTIDE SEQUENCE [LARGE SCALE GENOMIC DNA]</scope>
    <source>
        <strain evidence="5 6">KCTC 13059</strain>
    </source>
</reference>
<dbReference type="InterPro" id="IPR020449">
    <property type="entry name" value="Tscrpt_reg_AraC-type_HTH"/>
</dbReference>
<dbReference type="Proteomes" id="UP000282311">
    <property type="component" value="Unassembled WGS sequence"/>
</dbReference>
<comment type="caution">
    <text evidence="5">The sequence shown here is derived from an EMBL/GenBank/DDBJ whole genome shotgun (WGS) entry which is preliminary data.</text>
</comment>
<dbReference type="CDD" id="cd02208">
    <property type="entry name" value="cupin_RmlC-like"/>
    <property type="match status" value="1"/>
</dbReference>
<dbReference type="Pfam" id="PF12833">
    <property type="entry name" value="HTH_18"/>
    <property type="match status" value="1"/>
</dbReference>
<dbReference type="Gene3D" id="1.10.10.60">
    <property type="entry name" value="Homeodomain-like"/>
    <property type="match status" value="2"/>
</dbReference>
<dbReference type="RefSeq" id="WP_120745677.1">
    <property type="nucleotide sequence ID" value="NZ_RBAH01000001.1"/>
</dbReference>
<dbReference type="InterPro" id="IPR009057">
    <property type="entry name" value="Homeodomain-like_sf"/>
</dbReference>